<dbReference type="Proteomes" id="UP000215914">
    <property type="component" value="Chromosome 14"/>
</dbReference>
<accession>A0A251SH04</accession>
<dbReference type="Pfam" id="PF23302">
    <property type="entry name" value="HTH_DNAJC9"/>
    <property type="match status" value="1"/>
</dbReference>
<protein>
    <recommendedName>
        <fullName evidence="3">DNAJC9 HTH domain-containing protein</fullName>
    </recommendedName>
</protein>
<proteinExistence type="predicted"/>
<feature type="compositionally biased region" description="Basic and acidic residues" evidence="1">
    <location>
        <begin position="137"/>
        <end position="152"/>
    </location>
</feature>
<dbReference type="InterPro" id="IPR042977">
    <property type="entry name" value="AtJ6-like"/>
</dbReference>
<keyword evidence="2" id="KW-1133">Transmembrane helix</keyword>
<feature type="region of interest" description="Disordered" evidence="1">
    <location>
        <begin position="122"/>
        <end position="152"/>
    </location>
</feature>
<evidence type="ECO:0000256" key="2">
    <source>
        <dbReference type="SAM" id="Phobius"/>
    </source>
</evidence>
<dbReference type="PANTHER" id="PTHR44916:SF1">
    <property type="entry name" value="CHAPERONE DNAJ-DOMAIN SUPERFAMILY PROTEIN-RELATED"/>
    <property type="match status" value="1"/>
</dbReference>
<sequence length="152" mass="17751">MDRYICKIIFKPMVPFVLRFVFLTSIIFHRLFCSMLCSDPKLDSHRFKIILDEAISFGELKSTKAYQKWGKKVSETKPPTNLLKRRGKPKKESDDLYAIISQMQSERKERVDEMFLSLVSKYGGGEPSSEPTEEEFEAAREKLKRVDTSTDW</sequence>
<evidence type="ECO:0000313" key="5">
    <source>
        <dbReference type="Proteomes" id="UP000215914"/>
    </source>
</evidence>
<gene>
    <name evidence="4" type="ORF">HannXRQ_Chr14g0439201</name>
</gene>
<keyword evidence="2" id="KW-0472">Membrane</keyword>
<feature type="transmembrane region" description="Helical" evidence="2">
    <location>
        <begin position="12"/>
        <end position="32"/>
    </location>
</feature>
<dbReference type="InParanoid" id="A0A251SH04"/>
<keyword evidence="5" id="KW-1185">Reference proteome</keyword>
<keyword evidence="2" id="KW-0812">Transmembrane</keyword>
<dbReference type="AlphaFoldDB" id="A0A251SH04"/>
<reference evidence="5" key="1">
    <citation type="journal article" date="2017" name="Nature">
        <title>The sunflower genome provides insights into oil metabolism, flowering and Asterid evolution.</title>
        <authorList>
            <person name="Badouin H."/>
            <person name="Gouzy J."/>
            <person name="Grassa C.J."/>
            <person name="Murat F."/>
            <person name="Staton S.E."/>
            <person name="Cottret L."/>
            <person name="Lelandais-Briere C."/>
            <person name="Owens G.L."/>
            <person name="Carrere S."/>
            <person name="Mayjonade B."/>
            <person name="Legrand L."/>
            <person name="Gill N."/>
            <person name="Kane N.C."/>
            <person name="Bowers J.E."/>
            <person name="Hubner S."/>
            <person name="Bellec A."/>
            <person name="Berard A."/>
            <person name="Berges H."/>
            <person name="Blanchet N."/>
            <person name="Boniface M.C."/>
            <person name="Brunel D."/>
            <person name="Catrice O."/>
            <person name="Chaidir N."/>
            <person name="Claudel C."/>
            <person name="Donnadieu C."/>
            <person name="Faraut T."/>
            <person name="Fievet G."/>
            <person name="Helmstetter N."/>
            <person name="King M."/>
            <person name="Knapp S.J."/>
            <person name="Lai Z."/>
            <person name="Le Paslier M.C."/>
            <person name="Lippi Y."/>
            <person name="Lorenzon L."/>
            <person name="Mandel J.R."/>
            <person name="Marage G."/>
            <person name="Marchand G."/>
            <person name="Marquand E."/>
            <person name="Bret-Mestries E."/>
            <person name="Morien E."/>
            <person name="Nambeesan S."/>
            <person name="Nguyen T."/>
            <person name="Pegot-Espagnet P."/>
            <person name="Pouilly N."/>
            <person name="Raftis F."/>
            <person name="Sallet E."/>
            <person name="Schiex T."/>
            <person name="Thomas J."/>
            <person name="Vandecasteele C."/>
            <person name="Vares D."/>
            <person name="Vear F."/>
            <person name="Vautrin S."/>
            <person name="Crespi M."/>
            <person name="Mangin B."/>
            <person name="Burke J.M."/>
            <person name="Salse J."/>
            <person name="Munos S."/>
            <person name="Vincourt P."/>
            <person name="Rieseberg L.H."/>
            <person name="Langlade N.B."/>
        </authorList>
    </citation>
    <scope>NUCLEOTIDE SEQUENCE [LARGE SCALE GENOMIC DNA]</scope>
    <source>
        <strain evidence="5">cv. SF193</strain>
    </source>
</reference>
<dbReference type="OMA" id="CHIREIY"/>
<evidence type="ECO:0000259" key="3">
    <source>
        <dbReference type="Pfam" id="PF23302"/>
    </source>
</evidence>
<evidence type="ECO:0000256" key="1">
    <source>
        <dbReference type="SAM" id="MobiDB-lite"/>
    </source>
</evidence>
<evidence type="ECO:0000313" key="4">
    <source>
        <dbReference type="EMBL" id="OTF97851.1"/>
    </source>
</evidence>
<dbReference type="PANTHER" id="PTHR44916">
    <property type="entry name" value="CHAPERONE DNAJ-DOMAIN SUPERFAMILY PROTEIN-RELATED"/>
    <property type="match status" value="1"/>
</dbReference>
<dbReference type="EMBL" id="CM007903">
    <property type="protein sequence ID" value="OTF97851.1"/>
    <property type="molecule type" value="Genomic_DNA"/>
</dbReference>
<dbReference type="STRING" id="4232.A0A251SH04"/>
<name>A0A251SH04_HELAN</name>
<feature type="domain" description="DNAJC9 HTH" evidence="3">
    <location>
        <begin position="29"/>
        <end position="75"/>
    </location>
</feature>
<organism evidence="4 5">
    <name type="scientific">Helianthus annuus</name>
    <name type="common">Common sunflower</name>
    <dbReference type="NCBI Taxonomy" id="4232"/>
    <lineage>
        <taxon>Eukaryota</taxon>
        <taxon>Viridiplantae</taxon>
        <taxon>Streptophyta</taxon>
        <taxon>Embryophyta</taxon>
        <taxon>Tracheophyta</taxon>
        <taxon>Spermatophyta</taxon>
        <taxon>Magnoliopsida</taxon>
        <taxon>eudicotyledons</taxon>
        <taxon>Gunneridae</taxon>
        <taxon>Pentapetalae</taxon>
        <taxon>asterids</taxon>
        <taxon>campanulids</taxon>
        <taxon>Asterales</taxon>
        <taxon>Asteraceae</taxon>
        <taxon>Asteroideae</taxon>
        <taxon>Heliantheae alliance</taxon>
        <taxon>Heliantheae</taxon>
        <taxon>Helianthus</taxon>
    </lineage>
</organism>
<dbReference type="InterPro" id="IPR056453">
    <property type="entry name" value="HTH_DNAJC9"/>
</dbReference>